<dbReference type="AlphaFoldDB" id="A0A0L6CPL4"/>
<evidence type="ECO:0000313" key="4">
    <source>
        <dbReference type="Proteomes" id="UP000037397"/>
    </source>
</evidence>
<organism evidence="3 4">
    <name type="scientific">Luteipulveratus halotolerans</name>
    <dbReference type="NCBI Taxonomy" id="1631356"/>
    <lineage>
        <taxon>Bacteria</taxon>
        <taxon>Bacillati</taxon>
        <taxon>Actinomycetota</taxon>
        <taxon>Actinomycetes</taxon>
        <taxon>Micrococcales</taxon>
        <taxon>Dermacoccaceae</taxon>
        <taxon>Luteipulveratus</taxon>
    </lineage>
</organism>
<dbReference type="SMART" id="SM00642">
    <property type="entry name" value="Aamy"/>
    <property type="match status" value="1"/>
</dbReference>
<evidence type="ECO:0000256" key="1">
    <source>
        <dbReference type="SAM" id="MobiDB-lite"/>
    </source>
</evidence>
<sequence>MTSREGSRGSAPAPRPGGATTDTWWKDAVIYCADVQTFQDSDGDGQGDLPGMTRRLDHLHDLGVTCLWLLPLAPTADRDDGYDVTALFGVDPRLGTVSDLRDLTRAAAARGIRVVLDLVINHTSVDHPWFVQARRDPASRYRDFYVWRDEPAPEDPGDLVVPGVESSVWEYDDVAGAYYLHHFYRHQADLNLGNPLVRNEIASAMVRWLRCGVAGFRIDSVPFLFAKGADGAGTDPRPYLRQLRELALRVRPDAMLLGEVNLDYPTMRTYFGGSSGDALTMQFDFGLMQATYLALARSDAGPLERALGERLSLGPMNQFATFLRSHDELTIDRLTPQEQDEVFAKFAPDPRMRIYGRGVRRRLAPLLDGDPARLRLAYSLLMSMPGALVLYYGDEIGMGDDLSLPDRMPVRTPMQWAPGPNGGFSTAEAEHLARPVVTGTYGPDYVNVLMQQQDPSSLLSDVRRLIRLRRSSHEVGWGDPVIVEHDAESVLAHALVHGRAWTLFVHHFGDEDTLVDIPVPPRLGAQDVLVDALTGERHRVHDGRLALALAPYGRLWLREVDRELA</sequence>
<dbReference type="Proteomes" id="UP000037397">
    <property type="component" value="Unassembled WGS sequence"/>
</dbReference>
<dbReference type="InterPro" id="IPR017853">
    <property type="entry name" value="GH"/>
</dbReference>
<keyword evidence="4" id="KW-1185">Reference proteome</keyword>
<dbReference type="SUPFAM" id="SSF51011">
    <property type="entry name" value="Glycosyl hydrolase domain"/>
    <property type="match status" value="1"/>
</dbReference>
<feature type="domain" description="Glycosyl hydrolase family 13 catalytic" evidence="2">
    <location>
        <begin position="32"/>
        <end position="431"/>
    </location>
</feature>
<dbReference type="InterPro" id="IPR045857">
    <property type="entry name" value="O16G_dom_2"/>
</dbReference>
<dbReference type="PANTHER" id="PTHR10357:SF219">
    <property type="entry name" value="MALTOSE ALPHA-D-GLUCOSYLTRANSFERASE"/>
    <property type="match status" value="1"/>
</dbReference>
<dbReference type="PATRIC" id="fig|1631356.3.peg.3708"/>
<dbReference type="Pfam" id="PF00128">
    <property type="entry name" value="Alpha-amylase"/>
    <property type="match status" value="2"/>
</dbReference>
<dbReference type="Gene3D" id="3.20.20.80">
    <property type="entry name" value="Glycosidases"/>
    <property type="match status" value="1"/>
</dbReference>
<dbReference type="STRING" id="1631356.VV01_18565"/>
<gene>
    <name evidence="3" type="ORF">VV01_18565</name>
</gene>
<dbReference type="InterPro" id="IPR006047">
    <property type="entry name" value="GH13_cat_dom"/>
</dbReference>
<name>A0A0L6CPL4_9MICO</name>
<evidence type="ECO:0000313" key="3">
    <source>
        <dbReference type="EMBL" id="KNX39590.1"/>
    </source>
</evidence>
<dbReference type="CDD" id="cd11334">
    <property type="entry name" value="AmyAc_TreS"/>
    <property type="match status" value="1"/>
</dbReference>
<dbReference type="Gene3D" id="3.90.400.10">
    <property type="entry name" value="Oligo-1,6-glucosidase, Domain 2"/>
    <property type="match status" value="1"/>
</dbReference>
<dbReference type="PANTHER" id="PTHR10357">
    <property type="entry name" value="ALPHA-AMYLASE FAMILY MEMBER"/>
    <property type="match status" value="1"/>
</dbReference>
<protein>
    <recommendedName>
        <fullName evidence="2">Glycosyl hydrolase family 13 catalytic domain-containing protein</fullName>
    </recommendedName>
</protein>
<dbReference type="SUPFAM" id="SSF51445">
    <property type="entry name" value="(Trans)glycosidases"/>
    <property type="match status" value="1"/>
</dbReference>
<evidence type="ECO:0000259" key="2">
    <source>
        <dbReference type="SMART" id="SM00642"/>
    </source>
</evidence>
<feature type="region of interest" description="Disordered" evidence="1">
    <location>
        <begin position="1"/>
        <end position="21"/>
    </location>
</feature>
<proteinExistence type="predicted"/>
<reference evidence="4" key="1">
    <citation type="submission" date="2015-03" db="EMBL/GenBank/DDBJ databases">
        <title>Luteipulveratus halotolerans sp. nov., a novel actinobacterium (Dermacoccaceae) from Sarawak, Malaysia.</title>
        <authorList>
            <person name="Juboi H."/>
            <person name="Basik A."/>
            <person name="Shamsul S.S."/>
            <person name="Arnold P."/>
            <person name="Schmitt E.K."/>
            <person name="Sanglier J.-J."/>
            <person name="Yeo T."/>
        </authorList>
    </citation>
    <scope>NUCLEOTIDE SEQUENCE [LARGE SCALE GENOMIC DNA]</scope>
    <source>
        <strain evidence="4">C296001</strain>
    </source>
</reference>
<dbReference type="EMBL" id="LAIR01000002">
    <property type="protein sequence ID" value="KNX39590.1"/>
    <property type="molecule type" value="Genomic_DNA"/>
</dbReference>
<accession>A0A0L6CPL4</accession>
<dbReference type="GO" id="GO:0005975">
    <property type="term" value="P:carbohydrate metabolic process"/>
    <property type="evidence" value="ECO:0007669"/>
    <property type="project" value="InterPro"/>
</dbReference>
<comment type="caution">
    <text evidence="3">The sequence shown here is derived from an EMBL/GenBank/DDBJ whole genome shotgun (WGS) entry which is preliminary data.</text>
</comment>